<keyword evidence="8" id="KW-1185">Reference proteome</keyword>
<proteinExistence type="inferred from homology"/>
<dbReference type="AlphaFoldDB" id="A0AAJ0BI26"/>
<dbReference type="Pfam" id="PF03223">
    <property type="entry name" value="V-ATPase_C"/>
    <property type="match status" value="1"/>
</dbReference>
<dbReference type="SUPFAM" id="SSF118203">
    <property type="entry name" value="Vacuolar ATP synthase subunit C"/>
    <property type="match status" value="1"/>
</dbReference>
<keyword evidence="3 6" id="KW-0375">Hydrogen ion transport</keyword>
<protein>
    <recommendedName>
        <fullName evidence="6">V-type proton ATPase subunit C</fullName>
    </recommendedName>
</protein>
<dbReference type="Gene3D" id="1.20.1460.10">
    <property type="entry name" value="subunit c (vma5p) of the yeast v-atpase, domain 2"/>
    <property type="match status" value="1"/>
</dbReference>
<comment type="function">
    <text evidence="6">Subunit of the V1 complex of vacuolar(H+)-ATPase (V-ATPase), a multisubunit enzyme composed of a peripheral complex (V1) that hydrolyzes ATP and a membrane integral complex (V0) that translocates protons. V-ATPase is responsible for acidifying and maintaining the pH of intracellular compartments and in some cell types, is targeted to the plasma membrane, where it is responsible for acidifying the extracellular environment. Subunit C is necessary for the assembly of the catalytic sector of the enzyme and is likely to have a specific function in its catalytic activity.</text>
</comment>
<organism evidence="7 8">
    <name type="scientific">Echria macrotheca</name>
    <dbReference type="NCBI Taxonomy" id="438768"/>
    <lineage>
        <taxon>Eukaryota</taxon>
        <taxon>Fungi</taxon>
        <taxon>Dikarya</taxon>
        <taxon>Ascomycota</taxon>
        <taxon>Pezizomycotina</taxon>
        <taxon>Sordariomycetes</taxon>
        <taxon>Sordariomycetidae</taxon>
        <taxon>Sordariales</taxon>
        <taxon>Schizotheciaceae</taxon>
        <taxon>Echria</taxon>
    </lineage>
</organism>
<name>A0AAJ0BI26_9PEZI</name>
<dbReference type="InterPro" id="IPR036132">
    <property type="entry name" value="Vac_ATP_synth_c_sf"/>
</dbReference>
<dbReference type="Proteomes" id="UP001239445">
    <property type="component" value="Unassembled WGS sequence"/>
</dbReference>
<evidence type="ECO:0000313" key="8">
    <source>
        <dbReference type="Proteomes" id="UP001239445"/>
    </source>
</evidence>
<evidence type="ECO:0000256" key="4">
    <source>
        <dbReference type="ARBA" id="ARBA00023065"/>
    </source>
</evidence>
<keyword evidence="2 6" id="KW-0813">Transport</keyword>
<dbReference type="Gene3D" id="3.30.70.1180">
    <property type="entry name" value="Vacuolar atp synthase subunit c, domain 1"/>
    <property type="match status" value="1"/>
</dbReference>
<dbReference type="FunFam" id="3.30.70.100:FF:000002">
    <property type="entry name" value="V-type proton ATPase subunit C"/>
    <property type="match status" value="1"/>
</dbReference>
<reference evidence="7" key="1">
    <citation type="submission" date="2023-06" db="EMBL/GenBank/DDBJ databases">
        <title>Genome-scale phylogeny and comparative genomics of the fungal order Sordariales.</title>
        <authorList>
            <consortium name="Lawrence Berkeley National Laboratory"/>
            <person name="Hensen N."/>
            <person name="Bonometti L."/>
            <person name="Westerberg I."/>
            <person name="Brannstrom I.O."/>
            <person name="Guillou S."/>
            <person name="Cros-Aarteil S."/>
            <person name="Calhoun S."/>
            <person name="Haridas S."/>
            <person name="Kuo A."/>
            <person name="Mondo S."/>
            <person name="Pangilinan J."/>
            <person name="Riley R."/>
            <person name="Labutti K."/>
            <person name="Andreopoulos B."/>
            <person name="Lipzen A."/>
            <person name="Chen C."/>
            <person name="Yanf M."/>
            <person name="Daum C."/>
            <person name="Ng V."/>
            <person name="Clum A."/>
            <person name="Steindorff A."/>
            <person name="Ohm R."/>
            <person name="Martin F."/>
            <person name="Silar P."/>
            <person name="Natvig D."/>
            <person name="Lalanne C."/>
            <person name="Gautier V."/>
            <person name="Ament-Velasquez S.L."/>
            <person name="Kruys A."/>
            <person name="Hutchinson M.I."/>
            <person name="Powell A.J."/>
            <person name="Barry K."/>
            <person name="Miller A.N."/>
            <person name="Grigoriev I.V."/>
            <person name="Debuchy R."/>
            <person name="Gladieux P."/>
            <person name="Thoren M.H."/>
            <person name="Johannesson H."/>
        </authorList>
    </citation>
    <scope>NUCLEOTIDE SEQUENCE</scope>
    <source>
        <strain evidence="7">PSN4</strain>
    </source>
</reference>
<dbReference type="CDD" id="cd14785">
    <property type="entry name" value="V-ATPase_C"/>
    <property type="match status" value="1"/>
</dbReference>
<evidence type="ECO:0000313" key="7">
    <source>
        <dbReference type="EMBL" id="KAK1757549.1"/>
    </source>
</evidence>
<gene>
    <name evidence="7" type="ORF">QBC47DRAFT_376325</name>
</gene>
<evidence type="ECO:0000256" key="2">
    <source>
        <dbReference type="ARBA" id="ARBA00022448"/>
    </source>
</evidence>
<dbReference type="PANTHER" id="PTHR10137">
    <property type="entry name" value="V-TYPE PROTON ATPASE SUBUNIT C"/>
    <property type="match status" value="1"/>
</dbReference>
<dbReference type="InterPro" id="IPR004907">
    <property type="entry name" value="ATPase_V1-cplx_csu"/>
</dbReference>
<dbReference type="Gene3D" id="3.30.70.100">
    <property type="match status" value="1"/>
</dbReference>
<evidence type="ECO:0000256" key="5">
    <source>
        <dbReference type="ARBA" id="ARBA00053565"/>
    </source>
</evidence>
<evidence type="ECO:0000256" key="3">
    <source>
        <dbReference type="ARBA" id="ARBA00022781"/>
    </source>
</evidence>
<dbReference type="PANTHER" id="PTHR10137:SF0">
    <property type="entry name" value="V-TYPE PROTON ATPASE SUBUNIT C"/>
    <property type="match status" value="1"/>
</dbReference>
<evidence type="ECO:0000256" key="6">
    <source>
        <dbReference type="RuleBase" id="RU364010"/>
    </source>
</evidence>
<accession>A0AAJ0BI26</accession>
<dbReference type="GO" id="GO:0000221">
    <property type="term" value="C:vacuolar proton-transporting V-type ATPase, V1 domain"/>
    <property type="evidence" value="ECO:0007669"/>
    <property type="project" value="TreeGrafter"/>
</dbReference>
<dbReference type="GO" id="GO:0046961">
    <property type="term" value="F:proton-transporting ATPase activity, rotational mechanism"/>
    <property type="evidence" value="ECO:0007669"/>
    <property type="project" value="InterPro"/>
</dbReference>
<comment type="caution">
    <text evidence="7">The sequence shown here is derived from an EMBL/GenBank/DDBJ whole genome shotgun (WGS) entry which is preliminary data.</text>
</comment>
<comment type="function">
    <text evidence="5">Subunit of the V1 complex of vacuolar(H+)-ATPase (V-ATPase), a multisubunit enzyme composed of a peripheral complex (V1) that hydrolyzes ATP and a membrane integral complex (V0) that translocates protons. V-ATPase is responsible for acidifying and maintaining the pH of intracellular compartments. Subunit C is necessary for the assembly of the catalytic sector of the enzyme and is likely to have a specific function in its catalytic activity. Reversibly leaves the enzyme after glucose depletion, causing the catalytic subcomplex V1 to detach from the V0 section.</text>
</comment>
<comment type="similarity">
    <text evidence="1 6">Belongs to the V-ATPase C subunit family.</text>
</comment>
<sequence length="513" mass="57838">MAAAHLTNPLTSRNIHHLPASLKLQKFRLHPLASHSISIATLRVPWYFLRRIRKVLGPPAAVEPTTSAPPLDACRAWALFEASQTRSTGLPPSDCGCHNLSFLGESKHLLASHQTADQKLRFTMPSTQYILVSLPLRIFDDDPISSLKNTIGRDNGEVLPFTIPSFKIGTLDALVQYADDLTKLNTACEAVVSKVADSLKGIFDGDEDKVAQQKIVSDKPTDHYLRSFQWNKIRYRADRPLGELIDILQKELQNTDNDVKAKFNQYTSVKTNLASLQRRQTGNLATKSLTPIVNPSLLVQDSEYLETHLIAVPTNARKDFLRSYETITQWVVPRSSVQVAQDDEFTLFAVTTFKRASAEFLQKCREQKWTPRQYKYVEGGKEEEERELERVARENKKLWGEALRQGQTGWSESVIVWTHVMTLRVFVETVLRYGLPLEFVCVLIKTTSKQANKVKTALDSAYSYLGGNAFGRDKRGRVTKDDASLNSEMAAAGLSVAEGSEYTPYVYYEFEFP</sequence>
<keyword evidence="4 6" id="KW-0406">Ion transport</keyword>
<dbReference type="EMBL" id="MU839830">
    <property type="protein sequence ID" value="KAK1757549.1"/>
    <property type="molecule type" value="Genomic_DNA"/>
</dbReference>
<comment type="subunit">
    <text evidence="6">V-ATPase is a heteromultimeric enzyme composed of a peripheral catalytic V1 complex (components A to H) attached to an integral membrane V0 proton pore complex.</text>
</comment>
<evidence type="ECO:0000256" key="1">
    <source>
        <dbReference type="ARBA" id="ARBA00006138"/>
    </source>
</evidence>